<protein>
    <submittedName>
        <fullName evidence="2">Uncharacterized protein</fullName>
    </submittedName>
</protein>
<proteinExistence type="predicted"/>
<keyword evidence="3" id="KW-1185">Reference proteome</keyword>
<evidence type="ECO:0000256" key="1">
    <source>
        <dbReference type="SAM" id="MobiDB-lite"/>
    </source>
</evidence>
<dbReference type="AlphaFoldDB" id="A0A6A0A7F3"/>
<dbReference type="EMBL" id="BLLF01003882">
    <property type="protein sequence ID" value="GFH28448.1"/>
    <property type="molecule type" value="Genomic_DNA"/>
</dbReference>
<organism evidence="2 3">
    <name type="scientific">Haematococcus lacustris</name>
    <name type="common">Green alga</name>
    <name type="synonym">Haematococcus pluvialis</name>
    <dbReference type="NCBI Taxonomy" id="44745"/>
    <lineage>
        <taxon>Eukaryota</taxon>
        <taxon>Viridiplantae</taxon>
        <taxon>Chlorophyta</taxon>
        <taxon>core chlorophytes</taxon>
        <taxon>Chlorophyceae</taxon>
        <taxon>CS clade</taxon>
        <taxon>Chlamydomonadales</taxon>
        <taxon>Haematococcaceae</taxon>
        <taxon>Haematococcus</taxon>
    </lineage>
</organism>
<reference evidence="2 3" key="1">
    <citation type="submission" date="2020-02" db="EMBL/GenBank/DDBJ databases">
        <title>Draft genome sequence of Haematococcus lacustris strain NIES-144.</title>
        <authorList>
            <person name="Morimoto D."/>
            <person name="Nakagawa S."/>
            <person name="Yoshida T."/>
            <person name="Sawayama S."/>
        </authorList>
    </citation>
    <scope>NUCLEOTIDE SEQUENCE [LARGE SCALE GENOMIC DNA]</scope>
    <source>
        <strain evidence="2 3">NIES-144</strain>
    </source>
</reference>
<feature type="compositionally biased region" description="Gly residues" evidence="1">
    <location>
        <begin position="51"/>
        <end position="62"/>
    </location>
</feature>
<evidence type="ECO:0000313" key="2">
    <source>
        <dbReference type="EMBL" id="GFH28448.1"/>
    </source>
</evidence>
<gene>
    <name evidence="2" type="ORF">HaLaN_26939</name>
</gene>
<evidence type="ECO:0000313" key="3">
    <source>
        <dbReference type="Proteomes" id="UP000485058"/>
    </source>
</evidence>
<sequence length="77" mass="7584">MALADPAEAAVIVTAFRAEPLIWLPLASCKGTAERREAERGLQGSEAEGRQQGGPACGAGAGPGAAAALPGAFYACG</sequence>
<name>A0A6A0A7F3_HAELA</name>
<comment type="caution">
    <text evidence="2">The sequence shown here is derived from an EMBL/GenBank/DDBJ whole genome shotgun (WGS) entry which is preliminary data.</text>
</comment>
<dbReference type="Proteomes" id="UP000485058">
    <property type="component" value="Unassembled WGS sequence"/>
</dbReference>
<feature type="region of interest" description="Disordered" evidence="1">
    <location>
        <begin position="35"/>
        <end position="62"/>
    </location>
</feature>
<accession>A0A6A0A7F3</accession>
<feature type="non-terminal residue" evidence="2">
    <location>
        <position position="77"/>
    </location>
</feature>